<sequence length="562" mass="66326">MSESTEEIVKNLFQGIIDFLKKNEDGSYIFRNNKYQFSSSVVIDRFTSDLEFSNMPSYEELCAYFEKAILPIIPHATLFINSELSITINIKKNPEFIRKIYLAKKELDIYESIKTLFFPTMKEFVVKFSDSTPEYIYSPSRKFKVDIYNIGEGGSRQLIGFTSQNSKRSRPIENTAIEFLMEDINFYISNLKFRNPIHAYALKLPQRDITIEQLQSQQKKKKKGFYRLDFYSYNQKIKFIRKLFEDFLNYYQFIIDNNFPRLKNAFYLYNEFPIIITIYTEKLVNPLNNREDIKYTITFNKLPADSSNTVVLKENQKCTEDFNKYFPRVQSYFSVLLTISHFGTFHFIGHLDTNQFANPYNAQRNALPYTYQFIIEELYEIIEKFQSDSIFDEIKPYIAHAESWIQTILAAEKRGNEDYNIELKCIPTESKKKDGSGNDIYSEINAFENSEGGYLFIGVDERKKGLEKIVGLEGYFRDQHKNIDLVKREITDKCIKYLRRSYRIDSDSFEGKTLIRIKVSSNYANLSWFEPENGNPCAFLRENGKKRIMKSHEIEKILKRNS</sequence>
<reference evidence="2" key="1">
    <citation type="journal article" date="2015" name="Nature">
        <title>Complex archaea that bridge the gap between prokaryotes and eukaryotes.</title>
        <authorList>
            <person name="Spang A."/>
            <person name="Saw J.H."/>
            <person name="Jorgensen S.L."/>
            <person name="Zaremba-Niedzwiedzka K."/>
            <person name="Martijn J."/>
            <person name="Lind A.E."/>
            <person name="van Eijk R."/>
            <person name="Schleper C."/>
            <person name="Guy L."/>
            <person name="Ettema T.J."/>
        </authorList>
    </citation>
    <scope>NUCLEOTIDE SEQUENCE</scope>
</reference>
<gene>
    <name evidence="2" type="ORF">LCGC14_0753840</name>
</gene>
<accession>A0A0F9QN32</accession>
<dbReference type="EMBL" id="LAZR01001832">
    <property type="protein sequence ID" value="KKN38407.1"/>
    <property type="molecule type" value="Genomic_DNA"/>
</dbReference>
<protein>
    <recommendedName>
        <fullName evidence="1">Schlafen AlbA-2 domain-containing protein</fullName>
    </recommendedName>
</protein>
<evidence type="ECO:0000259" key="1">
    <source>
        <dbReference type="Pfam" id="PF04326"/>
    </source>
</evidence>
<proteinExistence type="predicted"/>
<evidence type="ECO:0000313" key="2">
    <source>
        <dbReference type="EMBL" id="KKN38407.1"/>
    </source>
</evidence>
<feature type="domain" description="Schlafen AlbA-2" evidence="1">
    <location>
        <begin position="417"/>
        <end position="545"/>
    </location>
</feature>
<comment type="caution">
    <text evidence="2">The sequence shown here is derived from an EMBL/GenBank/DDBJ whole genome shotgun (WGS) entry which is preliminary data.</text>
</comment>
<dbReference type="InterPro" id="IPR038461">
    <property type="entry name" value="Schlafen_AlbA_2_dom_sf"/>
</dbReference>
<organism evidence="2">
    <name type="scientific">marine sediment metagenome</name>
    <dbReference type="NCBI Taxonomy" id="412755"/>
    <lineage>
        <taxon>unclassified sequences</taxon>
        <taxon>metagenomes</taxon>
        <taxon>ecological metagenomes</taxon>
    </lineage>
</organism>
<dbReference type="InterPro" id="IPR007421">
    <property type="entry name" value="Schlafen_AlbA_2_dom"/>
</dbReference>
<dbReference type="AlphaFoldDB" id="A0A0F9QN32"/>
<dbReference type="Pfam" id="PF04326">
    <property type="entry name" value="SLFN_AlbA_2"/>
    <property type="match status" value="1"/>
</dbReference>
<dbReference type="Gene3D" id="3.30.950.30">
    <property type="entry name" value="Schlafen, AAA domain"/>
    <property type="match status" value="1"/>
</dbReference>
<name>A0A0F9QN32_9ZZZZ</name>